<feature type="domain" description="Ferritin-like" evidence="1">
    <location>
        <begin position="47"/>
        <end position="209"/>
    </location>
</feature>
<evidence type="ECO:0000259" key="1">
    <source>
        <dbReference type="Pfam" id="PF13794"/>
    </source>
</evidence>
<evidence type="ECO:0000313" key="3">
    <source>
        <dbReference type="Proteomes" id="UP000319010"/>
    </source>
</evidence>
<dbReference type="AlphaFoldDB" id="A0A508AAS5"/>
<reference evidence="2 3" key="1">
    <citation type="submission" date="2019-06" db="EMBL/GenBank/DDBJ databases">
        <title>Draft genome sequence of Actinomyces johnsonii CCUG 34287T.</title>
        <authorList>
            <person name="Salva-Serra F."/>
            <person name="Cardew S."/>
            <person name="Moore E."/>
        </authorList>
    </citation>
    <scope>NUCLEOTIDE SEQUENCE [LARGE SCALE GENOMIC DNA]</scope>
    <source>
        <strain evidence="2 3">CCUG 34287</strain>
    </source>
</reference>
<dbReference type="Pfam" id="PF13794">
    <property type="entry name" value="MiaE_2"/>
    <property type="match status" value="1"/>
</dbReference>
<dbReference type="InterPro" id="IPR059125">
    <property type="entry name" value="Ferritin_actino"/>
</dbReference>
<protein>
    <submittedName>
        <fullName evidence="2">tRNA 2-methylthio-N6-isopentenyl adenosine(37) hydroxylase MiaE-like protein</fullName>
    </submittedName>
</protein>
<proteinExistence type="predicted"/>
<gene>
    <name evidence="2" type="ORF">FK256_00165</name>
</gene>
<dbReference type="InterPro" id="IPR012347">
    <property type="entry name" value="Ferritin-like"/>
</dbReference>
<dbReference type="Proteomes" id="UP000319010">
    <property type="component" value="Unassembled WGS sequence"/>
</dbReference>
<organism evidence="2 3">
    <name type="scientific">Actinomyces johnsonii</name>
    <dbReference type="NCBI Taxonomy" id="544581"/>
    <lineage>
        <taxon>Bacteria</taxon>
        <taxon>Bacillati</taxon>
        <taxon>Actinomycetota</taxon>
        <taxon>Actinomycetes</taxon>
        <taxon>Actinomycetales</taxon>
        <taxon>Actinomycetaceae</taxon>
        <taxon>Actinomyces</taxon>
    </lineage>
</organism>
<name>A0A508AAS5_9ACTO</name>
<comment type="caution">
    <text evidence="2">The sequence shown here is derived from an EMBL/GenBank/DDBJ whole genome shotgun (WGS) entry which is preliminary data.</text>
</comment>
<sequence length="243" mass="25961">MGVADVTVLRRGAADLATIGAMTQMSTPSPQPSAPSPMRVGPHELSVVGIVAISRTAACTRYAKDADRAPQMGARVDLLRMSAWEVGSFDRVVALAAEHGIDAAGAAERFTDVLGDFDERLRPLDWAERLVKTYIAFGLLIDFGMALSDSLAEPLRGGLIDELSLDPIGSYAIAELETVIAADPQLAARLGLWGRRVVGEEIGSFQRLLDQFPELLGTIAPERLHTVLSQGAVSRMKGLGLRV</sequence>
<evidence type="ECO:0000313" key="2">
    <source>
        <dbReference type="EMBL" id="TQD44958.1"/>
    </source>
</evidence>
<dbReference type="EMBL" id="VICB01000001">
    <property type="protein sequence ID" value="TQD44958.1"/>
    <property type="molecule type" value="Genomic_DNA"/>
</dbReference>
<dbReference type="Gene3D" id="1.20.1260.10">
    <property type="match status" value="1"/>
</dbReference>
<accession>A0A508AAS5</accession>